<keyword evidence="1" id="KW-0812">Transmembrane</keyword>
<reference evidence="2 3" key="1">
    <citation type="journal article" date="2023" name="G3 (Bethesda)">
        <title>A haplotype-resolved chromosome-scale genome for Quercus rubra L. provides insights into the genetics of adaptive traits for red oak species.</title>
        <authorList>
            <person name="Kapoor B."/>
            <person name="Jenkins J."/>
            <person name="Schmutz J."/>
            <person name="Zhebentyayeva T."/>
            <person name="Kuelheim C."/>
            <person name="Coggeshall M."/>
            <person name="Heim C."/>
            <person name="Lasky J.R."/>
            <person name="Leites L."/>
            <person name="Islam-Faridi N."/>
            <person name="Romero-Severson J."/>
            <person name="DeLeo V.L."/>
            <person name="Lucas S.M."/>
            <person name="Lazic D."/>
            <person name="Gailing O."/>
            <person name="Carlson J."/>
            <person name="Staton M."/>
        </authorList>
    </citation>
    <scope>NUCLEOTIDE SEQUENCE [LARGE SCALE GENOMIC DNA]</scope>
    <source>
        <strain evidence="2">Pseudo-F2</strain>
    </source>
</reference>
<dbReference type="EMBL" id="JAXUIC010000010">
    <property type="protein sequence ID" value="KAK4568709.1"/>
    <property type="molecule type" value="Genomic_DNA"/>
</dbReference>
<evidence type="ECO:0000313" key="3">
    <source>
        <dbReference type="Proteomes" id="UP001324115"/>
    </source>
</evidence>
<feature type="transmembrane region" description="Helical" evidence="1">
    <location>
        <begin position="47"/>
        <end position="66"/>
    </location>
</feature>
<evidence type="ECO:0008006" key="4">
    <source>
        <dbReference type="Google" id="ProtNLM"/>
    </source>
</evidence>
<proteinExistence type="predicted"/>
<gene>
    <name evidence="2" type="ORF">RGQ29_004207</name>
</gene>
<protein>
    <recommendedName>
        <fullName evidence="4">Transmembrane protein</fullName>
    </recommendedName>
</protein>
<accession>A0AAN7EDU8</accession>
<organism evidence="2 3">
    <name type="scientific">Quercus rubra</name>
    <name type="common">Northern red oak</name>
    <name type="synonym">Quercus borealis</name>
    <dbReference type="NCBI Taxonomy" id="3512"/>
    <lineage>
        <taxon>Eukaryota</taxon>
        <taxon>Viridiplantae</taxon>
        <taxon>Streptophyta</taxon>
        <taxon>Embryophyta</taxon>
        <taxon>Tracheophyta</taxon>
        <taxon>Spermatophyta</taxon>
        <taxon>Magnoliopsida</taxon>
        <taxon>eudicotyledons</taxon>
        <taxon>Gunneridae</taxon>
        <taxon>Pentapetalae</taxon>
        <taxon>rosids</taxon>
        <taxon>fabids</taxon>
        <taxon>Fagales</taxon>
        <taxon>Fagaceae</taxon>
        <taxon>Quercus</taxon>
    </lineage>
</organism>
<dbReference type="Proteomes" id="UP001324115">
    <property type="component" value="Unassembled WGS sequence"/>
</dbReference>
<dbReference type="AlphaFoldDB" id="A0AAN7EDU8"/>
<evidence type="ECO:0000313" key="2">
    <source>
        <dbReference type="EMBL" id="KAK4568709.1"/>
    </source>
</evidence>
<name>A0AAN7EDU8_QUERU</name>
<evidence type="ECO:0000256" key="1">
    <source>
        <dbReference type="SAM" id="Phobius"/>
    </source>
</evidence>
<keyword evidence="3" id="KW-1185">Reference proteome</keyword>
<keyword evidence="1" id="KW-0472">Membrane</keyword>
<keyword evidence="1" id="KW-1133">Transmembrane helix</keyword>
<sequence length="101" mass="11970">MEPNNASLTLTVVAFRILVLLKNETWNLCFVNKVWIKDIKFIPLHKLWRWVFMIIVSPIVFVPHISSVNMVHILWFPWSILVMPPINLRIQVQFINGETIF</sequence>
<comment type="caution">
    <text evidence="2">The sequence shown here is derived from an EMBL/GenBank/DDBJ whole genome shotgun (WGS) entry which is preliminary data.</text>
</comment>